<dbReference type="FunFam" id="3.40.309.10:FF:000009">
    <property type="entry name" value="Aldehyde dehydrogenase A"/>
    <property type="match status" value="1"/>
</dbReference>
<dbReference type="InterPro" id="IPR016163">
    <property type="entry name" value="Ald_DH_C"/>
</dbReference>
<protein>
    <submittedName>
        <fullName evidence="6">Aldehyde dehydrogenase</fullName>
    </submittedName>
</protein>
<dbReference type="InterPro" id="IPR029510">
    <property type="entry name" value="Ald_DH_CS_GLU"/>
</dbReference>
<reference evidence="7" key="2">
    <citation type="submission" date="2016-02" db="EMBL/GenBank/DDBJ databases">
        <title>Draft genome sequence of five rapidly growing Mycobacterium species.</title>
        <authorList>
            <person name="Katahira K."/>
            <person name="Gotou Y."/>
            <person name="Iida K."/>
            <person name="Ogura Y."/>
            <person name="Hayashi T."/>
        </authorList>
    </citation>
    <scope>NUCLEOTIDE SEQUENCE [LARGE SCALE GENOMIC DNA]</scope>
    <source>
        <strain evidence="7">JCM15654</strain>
    </source>
</reference>
<accession>A0A100VXV1</accession>
<proteinExistence type="inferred from homology"/>
<dbReference type="Pfam" id="PF00171">
    <property type="entry name" value="Aldedh"/>
    <property type="match status" value="1"/>
</dbReference>
<dbReference type="OrthoDB" id="6882680at2"/>
<keyword evidence="7" id="KW-1185">Reference proteome</keyword>
<keyword evidence="2 4" id="KW-0560">Oxidoreductase</keyword>
<dbReference type="NCBIfam" id="NF006916">
    <property type="entry name" value="PRK09407.1"/>
    <property type="match status" value="1"/>
</dbReference>
<reference evidence="7" key="1">
    <citation type="journal article" date="2016" name="Genome Announc.">
        <title>Draft Genome Sequences of Five Rapidly Growing Mycobacterium Species, M. thermoresistibile, M. fortuitum subsp. acetamidolyticum, M. canariasense, M. brisbanense, and M. novocastrense.</title>
        <authorList>
            <person name="Katahira K."/>
            <person name="Ogura Y."/>
            <person name="Gotoh Y."/>
            <person name="Hayashi T."/>
        </authorList>
    </citation>
    <scope>NUCLEOTIDE SEQUENCE [LARGE SCALE GENOMIC DNA]</scope>
    <source>
        <strain evidence="7">JCM15654</strain>
    </source>
</reference>
<comment type="similarity">
    <text evidence="1 4">Belongs to the aldehyde dehydrogenase family.</text>
</comment>
<gene>
    <name evidence="6" type="ORF">RMCB_2093</name>
</gene>
<dbReference type="RefSeq" id="WP_062828725.1">
    <property type="nucleotide sequence ID" value="NZ_BCSX01000021.1"/>
</dbReference>
<comment type="caution">
    <text evidence="6">The sequence shown here is derived from an EMBL/GenBank/DDBJ whole genome shotgun (WGS) entry which is preliminary data.</text>
</comment>
<sequence length="508" mass="53500">MSVVEELAVNAPTALGDTRELTAPFTGLSLAIIPQHTVADVESALARARSAQKQWACRPLSERQDLIERLLGRLRRDRAALFDILQLEGGKARIDACSDYGEAILSGSRYTRHAERLLRPDRHSGAIPGLTTTTEVRHPVGVVVVIAPWNAPIGVGGGDSIPALLAGNAVILKPDNQTALSTVFLRNAALSAGIPGDVFQVVLGDPAEIGDALIDGADYVAFTGSTATGRKIAVRAGERLIGCSLELGGKNPMIVLPDADLARAASAVPRASFANAGQVCLTTERLYVHASIFDEFIDLACARTLAMRLGAAIDFSCDMGSLTTVSGFRRLAEYVEQARATGALVRTGGRCRPDLGPLFYEPTILSGVTPTADLHTAEVFGPVVAVEAFETEDAVVEAANDTAYGLSASVWTRDTKQGARLAARIETGAVNINDAYAAAFASHGAPSGGRKASGRGRRHGVEGMLRYTESQVVAVQRLASPDSRLGLPRETHGRLMGAALGAMTHLPR</sequence>
<evidence type="ECO:0000256" key="4">
    <source>
        <dbReference type="RuleBase" id="RU003345"/>
    </source>
</evidence>
<evidence type="ECO:0000259" key="5">
    <source>
        <dbReference type="Pfam" id="PF00171"/>
    </source>
</evidence>
<organism evidence="6 7">
    <name type="scientific">Mycolicibacterium brisbanense</name>
    <dbReference type="NCBI Taxonomy" id="146020"/>
    <lineage>
        <taxon>Bacteria</taxon>
        <taxon>Bacillati</taxon>
        <taxon>Actinomycetota</taxon>
        <taxon>Actinomycetes</taxon>
        <taxon>Mycobacteriales</taxon>
        <taxon>Mycobacteriaceae</taxon>
        <taxon>Mycolicibacterium</taxon>
    </lineage>
</organism>
<evidence type="ECO:0000256" key="1">
    <source>
        <dbReference type="ARBA" id="ARBA00009986"/>
    </source>
</evidence>
<evidence type="ECO:0000313" key="7">
    <source>
        <dbReference type="Proteomes" id="UP000069620"/>
    </source>
</evidence>
<name>A0A100VXV1_9MYCO</name>
<feature type="domain" description="Aldehyde dehydrogenase" evidence="5">
    <location>
        <begin position="18"/>
        <end position="473"/>
    </location>
</feature>
<dbReference type="InterPro" id="IPR016161">
    <property type="entry name" value="Ald_DH/histidinol_DH"/>
</dbReference>
<dbReference type="STRING" id="146020.RMCB_2093"/>
<dbReference type="GO" id="GO:0016620">
    <property type="term" value="F:oxidoreductase activity, acting on the aldehyde or oxo group of donors, NAD or NADP as acceptor"/>
    <property type="evidence" value="ECO:0007669"/>
    <property type="project" value="InterPro"/>
</dbReference>
<evidence type="ECO:0000313" key="6">
    <source>
        <dbReference type="EMBL" id="GAS87997.1"/>
    </source>
</evidence>
<dbReference type="Gene3D" id="3.40.605.10">
    <property type="entry name" value="Aldehyde Dehydrogenase, Chain A, domain 1"/>
    <property type="match status" value="1"/>
</dbReference>
<dbReference type="AlphaFoldDB" id="A0A100VXV1"/>
<evidence type="ECO:0000256" key="2">
    <source>
        <dbReference type="ARBA" id="ARBA00023002"/>
    </source>
</evidence>
<dbReference type="PROSITE" id="PS00687">
    <property type="entry name" value="ALDEHYDE_DEHYDR_GLU"/>
    <property type="match status" value="1"/>
</dbReference>
<feature type="active site" evidence="3">
    <location>
        <position position="246"/>
    </location>
</feature>
<dbReference type="InterPro" id="IPR016162">
    <property type="entry name" value="Ald_DH_N"/>
</dbReference>
<evidence type="ECO:0000256" key="3">
    <source>
        <dbReference type="PROSITE-ProRule" id="PRU10007"/>
    </source>
</evidence>
<dbReference type="PANTHER" id="PTHR11699">
    <property type="entry name" value="ALDEHYDE DEHYDROGENASE-RELATED"/>
    <property type="match status" value="1"/>
</dbReference>
<dbReference type="SUPFAM" id="SSF53720">
    <property type="entry name" value="ALDH-like"/>
    <property type="match status" value="1"/>
</dbReference>
<dbReference type="Gene3D" id="3.40.309.10">
    <property type="entry name" value="Aldehyde Dehydrogenase, Chain A, domain 2"/>
    <property type="match status" value="1"/>
</dbReference>
<dbReference type="EMBL" id="BCSX01000021">
    <property type="protein sequence ID" value="GAS87997.1"/>
    <property type="molecule type" value="Genomic_DNA"/>
</dbReference>
<dbReference type="Proteomes" id="UP000069620">
    <property type="component" value="Unassembled WGS sequence"/>
</dbReference>
<dbReference type="InterPro" id="IPR015590">
    <property type="entry name" value="Aldehyde_DH_dom"/>
</dbReference>